<sequence length="282" mass="31853">MKKLFLLVTAILLSFQGHAQLQTPQPSPKSSIKQNVGLTEFNIEYSRPSMRDREVFGNLVPYGKMWRAGANQNTVISFNTMVNFNGTELKPGSYAIYVTPHKKYWEIYLYNDTSNWGLPQNWDESKVVASLKAETHKTANTQETFTIYFSDLHNDGGNLVMHWENTMVKLPVQLPTQELTMKNIEKTLNGPTANDYYAAANYYYESGNDIKQALTWIGKSVEMQKGKAPFWVLRKKSLIEAKAGLKEQAIESAKASLAGARKAGNADYIKMNTDSLKEWGAM</sequence>
<dbReference type="Pfam" id="PF11138">
    <property type="entry name" value="DUF2911"/>
    <property type="match status" value="1"/>
</dbReference>
<proteinExistence type="predicted"/>
<protein>
    <submittedName>
        <fullName evidence="2">DUF2911 domain-containing protein</fullName>
    </submittedName>
</protein>
<reference evidence="3" key="1">
    <citation type="journal article" date="2019" name="Int. J. Syst. Evol. Microbiol.">
        <title>The Global Catalogue of Microorganisms (GCM) 10K type strain sequencing project: providing services to taxonomists for standard genome sequencing and annotation.</title>
        <authorList>
            <consortium name="The Broad Institute Genomics Platform"/>
            <consortium name="The Broad Institute Genome Sequencing Center for Infectious Disease"/>
            <person name="Wu L."/>
            <person name="Ma J."/>
        </authorList>
    </citation>
    <scope>NUCLEOTIDE SEQUENCE [LARGE SCALE GENOMIC DNA]</scope>
    <source>
        <strain evidence="3">KCTC 42255</strain>
    </source>
</reference>
<dbReference type="InterPro" id="IPR021314">
    <property type="entry name" value="DUF2911"/>
</dbReference>
<feature type="signal peptide" evidence="1">
    <location>
        <begin position="1"/>
        <end position="19"/>
    </location>
</feature>
<dbReference type="RefSeq" id="WP_379044163.1">
    <property type="nucleotide sequence ID" value="NZ_JBHULZ010000023.1"/>
</dbReference>
<dbReference type="Proteomes" id="UP001597357">
    <property type="component" value="Unassembled WGS sequence"/>
</dbReference>
<evidence type="ECO:0000313" key="2">
    <source>
        <dbReference type="EMBL" id="MFD2697038.1"/>
    </source>
</evidence>
<dbReference type="EMBL" id="JBHULZ010000023">
    <property type="protein sequence ID" value="MFD2697038.1"/>
    <property type="molecule type" value="Genomic_DNA"/>
</dbReference>
<accession>A0ABW5SBB8</accession>
<feature type="chain" id="PRO_5045104731" evidence="1">
    <location>
        <begin position="20"/>
        <end position="282"/>
    </location>
</feature>
<comment type="caution">
    <text evidence="2">The sequence shown here is derived from an EMBL/GenBank/DDBJ whole genome shotgun (WGS) entry which is preliminary data.</text>
</comment>
<evidence type="ECO:0000256" key="1">
    <source>
        <dbReference type="SAM" id="SignalP"/>
    </source>
</evidence>
<keyword evidence="1" id="KW-0732">Signal</keyword>
<keyword evidence="3" id="KW-1185">Reference proteome</keyword>
<name>A0ABW5SBB8_9FLAO</name>
<organism evidence="2 3">
    <name type="scientific">Mesonia sediminis</name>
    <dbReference type="NCBI Taxonomy" id="1703946"/>
    <lineage>
        <taxon>Bacteria</taxon>
        <taxon>Pseudomonadati</taxon>
        <taxon>Bacteroidota</taxon>
        <taxon>Flavobacteriia</taxon>
        <taxon>Flavobacteriales</taxon>
        <taxon>Flavobacteriaceae</taxon>
        <taxon>Mesonia</taxon>
    </lineage>
</organism>
<evidence type="ECO:0000313" key="3">
    <source>
        <dbReference type="Proteomes" id="UP001597357"/>
    </source>
</evidence>
<gene>
    <name evidence="2" type="ORF">ACFSQ0_03465</name>
</gene>